<evidence type="ECO:0000256" key="4">
    <source>
        <dbReference type="ARBA" id="ARBA00022553"/>
    </source>
</evidence>
<dbReference type="FunFam" id="1.10.287.130:FF:000004">
    <property type="entry name" value="Ethylene receptor 1"/>
    <property type="match status" value="1"/>
</dbReference>
<keyword evidence="11" id="KW-0902">Two-component regulatory system</keyword>
<gene>
    <name evidence="17" type="ORF">CK501_03730</name>
</gene>
<dbReference type="Pfam" id="PF02518">
    <property type="entry name" value="HATPase_c"/>
    <property type="match status" value="1"/>
</dbReference>
<evidence type="ECO:0000256" key="5">
    <source>
        <dbReference type="ARBA" id="ARBA00022679"/>
    </source>
</evidence>
<dbReference type="EC" id="2.7.13.3" evidence="3"/>
<dbReference type="Pfam" id="PF00512">
    <property type="entry name" value="HisKA"/>
    <property type="match status" value="1"/>
</dbReference>
<evidence type="ECO:0000313" key="18">
    <source>
        <dbReference type="Proteomes" id="UP000218896"/>
    </source>
</evidence>
<sequence length="1059" mass="118978">MRLLVVLTVVLALVIPVAGHAIPFPASDNLPELSVDQKLWLQDKERIRLGIPSGRPPLAYRNEFGRVLGTESGYARLLERKLGTRVEMVGGNPLLLERMLAQGQIDAISMRFANRSTGEYRFTRPYMQVRYGIYARRDNASISRLGSLEDKRVVFLDGDRYPFQLLDRIPSFTPLAALTLSEAMDMLRSEEADALLAPVPVGDQYLENNDLRVIQRVQVMEERPLPMSYAVPFEEGKLRGILDAAIDSMTTLEHRNIQGAWIGHEEIFGDTEEEVVLTASERQWLEDNPELKVAMRTGWPPVEFRGESELEGVIPDLLSLIEAELDYEFERVPVPSGETVDSMLADGTVDVVPALPRTPDRQDEHLFTRSYLSLPVAIVVRDDHRFVGDLSELDDGDRVGVVQGMAAGEYLNRHHSALDVTEVTSIEQGLRRVANNELDVMITHIPGVSYNISRLGLDNLRITSIAPFQYDLRLAVQAEHPELVGILGKALSRIDRSALDKVYNRWIKLDVEQQADYTVVRRVGIIALLVLAAFFYWNRKLSREVGERVRSEQALKRSEEELLDAKQRAEDLADQAEEANRAKSEFLANMSHEIRTPMNAVIGYTELLERTITDERQRGYLESIKAGSRSLLTLINDILDLSRVEAGKMRLEYGPLDLGRLLEDVRHIFTIRAREKGLELVFEMDENMPPVMVLDETRLRQVLFNLVGNAIKFTDHGEVRVRVAWKESEAPELCIEVVDTGIGIPEEQQERIFEAFEQQAGQSSRLYGGTGLGLAISRKLVEMMNGELSVRSQPGEGTTFRVHLRDVETALAAPDVNDETLAVRYRFSCSRVLIVDDNPVNRQLVRDVLEPEGLAVEEAENGVQALEKARASRPDLVLMDIRMPEMDGFAALRAFGEDRKLSDIPIVALTASVMTSEAARIREAGFDGYLHKPVSREILLGELADYLTHERIDLEQTDEGSEPENLTAWSDLSEEQQKRVMRALRYSLIPQATSLVDSGDPEALQAFAEDLQAQARDQGVEELVAFASQLAEAVAGFELDRVQQLLEQFAGEAFLPEPE</sequence>
<comment type="catalytic activity">
    <reaction evidence="1">
        <text>ATP + protein L-histidine = ADP + protein N-phospho-L-histidine.</text>
        <dbReference type="EC" id="2.7.13.3"/>
    </reaction>
</comment>
<evidence type="ECO:0000256" key="7">
    <source>
        <dbReference type="ARBA" id="ARBA00022741"/>
    </source>
</evidence>
<dbReference type="CDD" id="cd01007">
    <property type="entry name" value="PBP2_BvgS_HisK_like"/>
    <property type="match status" value="1"/>
</dbReference>
<evidence type="ECO:0000259" key="15">
    <source>
        <dbReference type="PROSITE" id="PS50109"/>
    </source>
</evidence>
<dbReference type="InterPro" id="IPR001789">
    <property type="entry name" value="Sig_transdc_resp-reg_receiver"/>
</dbReference>
<dbReference type="InterPro" id="IPR001638">
    <property type="entry name" value="Solute-binding_3/MltF_N"/>
</dbReference>
<evidence type="ECO:0000313" key="17">
    <source>
        <dbReference type="EMBL" id="PAU82266.1"/>
    </source>
</evidence>
<keyword evidence="9" id="KW-0067">ATP-binding</keyword>
<evidence type="ECO:0000256" key="9">
    <source>
        <dbReference type="ARBA" id="ARBA00022840"/>
    </source>
</evidence>
<keyword evidence="8 17" id="KW-0418">Kinase</keyword>
<dbReference type="PROSITE" id="PS50109">
    <property type="entry name" value="HIS_KIN"/>
    <property type="match status" value="1"/>
</dbReference>
<dbReference type="InterPro" id="IPR036097">
    <property type="entry name" value="HisK_dim/P_sf"/>
</dbReference>
<dbReference type="SUPFAM" id="SSF55874">
    <property type="entry name" value="ATPase domain of HSP90 chaperone/DNA topoisomerase II/histidine kinase"/>
    <property type="match status" value="1"/>
</dbReference>
<dbReference type="Pfam" id="PF00072">
    <property type="entry name" value="Response_reg"/>
    <property type="match status" value="1"/>
</dbReference>
<feature type="modified residue" description="4-aspartylphosphate" evidence="13">
    <location>
        <position position="880"/>
    </location>
</feature>
<name>A0A2A2FA02_9GAMM</name>
<dbReference type="RefSeq" id="WP_095616360.1">
    <property type="nucleotide sequence ID" value="NZ_NSKD01000001.1"/>
</dbReference>
<evidence type="ECO:0000256" key="12">
    <source>
        <dbReference type="ARBA" id="ARBA00023136"/>
    </source>
</evidence>
<keyword evidence="12" id="KW-0472">Membrane</keyword>
<dbReference type="SMART" id="SM00387">
    <property type="entry name" value="HATPase_c"/>
    <property type="match status" value="1"/>
</dbReference>
<dbReference type="EMBL" id="NSKD01000001">
    <property type="protein sequence ID" value="PAU82266.1"/>
    <property type="molecule type" value="Genomic_DNA"/>
</dbReference>
<feature type="domain" description="Response regulatory" evidence="16">
    <location>
        <begin position="831"/>
        <end position="947"/>
    </location>
</feature>
<feature type="coiled-coil region" evidence="14">
    <location>
        <begin position="548"/>
        <end position="589"/>
    </location>
</feature>
<evidence type="ECO:0000259" key="16">
    <source>
        <dbReference type="PROSITE" id="PS50110"/>
    </source>
</evidence>
<dbReference type="GO" id="GO:0009927">
    <property type="term" value="F:histidine phosphotransfer kinase activity"/>
    <property type="evidence" value="ECO:0007669"/>
    <property type="project" value="TreeGrafter"/>
</dbReference>
<dbReference type="PANTHER" id="PTHR43047:SF72">
    <property type="entry name" value="OSMOSENSING HISTIDINE PROTEIN KINASE SLN1"/>
    <property type="match status" value="1"/>
</dbReference>
<dbReference type="PRINTS" id="PR00344">
    <property type="entry name" value="BCTRLSENSOR"/>
</dbReference>
<evidence type="ECO:0000256" key="11">
    <source>
        <dbReference type="ARBA" id="ARBA00023012"/>
    </source>
</evidence>
<keyword evidence="6" id="KW-0812">Transmembrane</keyword>
<keyword evidence="14" id="KW-0175">Coiled coil</keyword>
<proteinExistence type="predicted"/>
<dbReference type="InterPro" id="IPR004358">
    <property type="entry name" value="Sig_transdc_His_kin-like_C"/>
</dbReference>
<comment type="subcellular location">
    <subcellularLocation>
        <location evidence="2">Membrane</location>
    </subcellularLocation>
</comment>
<dbReference type="Gene3D" id="3.40.50.2300">
    <property type="match status" value="1"/>
</dbReference>
<dbReference type="Pfam" id="PF00497">
    <property type="entry name" value="SBP_bac_3"/>
    <property type="match status" value="2"/>
</dbReference>
<dbReference type="SMART" id="SM00388">
    <property type="entry name" value="HisKA"/>
    <property type="match status" value="1"/>
</dbReference>
<evidence type="ECO:0000256" key="3">
    <source>
        <dbReference type="ARBA" id="ARBA00012438"/>
    </source>
</evidence>
<dbReference type="OrthoDB" id="9797243at2"/>
<keyword evidence="7" id="KW-0547">Nucleotide-binding</keyword>
<dbReference type="SMART" id="SM00062">
    <property type="entry name" value="PBPb"/>
    <property type="match status" value="2"/>
</dbReference>
<dbReference type="Gene3D" id="3.30.565.10">
    <property type="entry name" value="Histidine kinase-like ATPase, C-terminal domain"/>
    <property type="match status" value="1"/>
</dbReference>
<keyword evidence="18" id="KW-1185">Reference proteome</keyword>
<comment type="caution">
    <text evidence="17">The sequence shown here is derived from an EMBL/GenBank/DDBJ whole genome shotgun (WGS) entry which is preliminary data.</text>
</comment>
<dbReference type="InterPro" id="IPR011006">
    <property type="entry name" value="CheY-like_superfamily"/>
</dbReference>
<evidence type="ECO:0000256" key="6">
    <source>
        <dbReference type="ARBA" id="ARBA00022692"/>
    </source>
</evidence>
<dbReference type="Gene3D" id="3.40.190.10">
    <property type="entry name" value="Periplasmic binding protein-like II"/>
    <property type="match status" value="4"/>
</dbReference>
<dbReference type="AlphaFoldDB" id="A0A2A2FA02"/>
<dbReference type="SUPFAM" id="SSF53850">
    <property type="entry name" value="Periplasmic binding protein-like II"/>
    <property type="match status" value="2"/>
</dbReference>
<dbReference type="PROSITE" id="PS50110">
    <property type="entry name" value="RESPONSE_REGULATORY"/>
    <property type="match status" value="1"/>
</dbReference>
<evidence type="ECO:0000256" key="13">
    <source>
        <dbReference type="PROSITE-ProRule" id="PRU00169"/>
    </source>
</evidence>
<reference evidence="17 18" key="1">
    <citation type="submission" date="2017-08" db="EMBL/GenBank/DDBJ databases">
        <title>Halovibrio sewagensis sp. nov., isolated from wastewater of high salinity.</title>
        <authorList>
            <person name="Dong X."/>
            <person name="Zhang G."/>
        </authorList>
    </citation>
    <scope>NUCLEOTIDE SEQUENCE [LARGE SCALE GENOMIC DNA]</scope>
    <source>
        <strain evidence="17 18">YL5-2</strain>
    </source>
</reference>
<dbReference type="FunFam" id="3.30.565.10:FF:000010">
    <property type="entry name" value="Sensor histidine kinase RcsC"/>
    <property type="match status" value="1"/>
</dbReference>
<dbReference type="Proteomes" id="UP000218896">
    <property type="component" value="Unassembled WGS sequence"/>
</dbReference>
<dbReference type="Gene3D" id="1.10.287.130">
    <property type="match status" value="1"/>
</dbReference>
<dbReference type="InterPro" id="IPR003661">
    <property type="entry name" value="HisK_dim/P_dom"/>
</dbReference>
<evidence type="ECO:0000256" key="14">
    <source>
        <dbReference type="SAM" id="Coils"/>
    </source>
</evidence>
<evidence type="ECO:0000256" key="2">
    <source>
        <dbReference type="ARBA" id="ARBA00004370"/>
    </source>
</evidence>
<keyword evidence="4 13" id="KW-0597">Phosphoprotein</keyword>
<dbReference type="InterPro" id="IPR003594">
    <property type="entry name" value="HATPase_dom"/>
</dbReference>
<dbReference type="SUPFAM" id="SSF52172">
    <property type="entry name" value="CheY-like"/>
    <property type="match status" value="1"/>
</dbReference>
<dbReference type="GO" id="GO:0005886">
    <property type="term" value="C:plasma membrane"/>
    <property type="evidence" value="ECO:0007669"/>
    <property type="project" value="TreeGrafter"/>
</dbReference>
<evidence type="ECO:0000256" key="1">
    <source>
        <dbReference type="ARBA" id="ARBA00000085"/>
    </source>
</evidence>
<feature type="domain" description="Histidine kinase" evidence="15">
    <location>
        <begin position="589"/>
        <end position="808"/>
    </location>
</feature>
<dbReference type="CDD" id="cd00082">
    <property type="entry name" value="HisKA"/>
    <property type="match status" value="1"/>
</dbReference>
<dbReference type="GO" id="GO:0005524">
    <property type="term" value="F:ATP binding"/>
    <property type="evidence" value="ECO:0007669"/>
    <property type="project" value="UniProtKB-KW"/>
</dbReference>
<accession>A0A2A2FA02</accession>
<dbReference type="CDD" id="cd16922">
    <property type="entry name" value="HATPase_EvgS-ArcB-TorS-like"/>
    <property type="match status" value="1"/>
</dbReference>
<dbReference type="GO" id="GO:0000155">
    <property type="term" value="F:phosphorelay sensor kinase activity"/>
    <property type="evidence" value="ECO:0007669"/>
    <property type="project" value="InterPro"/>
</dbReference>
<dbReference type="SUPFAM" id="SSF47384">
    <property type="entry name" value="Homodimeric domain of signal transducing histidine kinase"/>
    <property type="match status" value="1"/>
</dbReference>
<dbReference type="InterPro" id="IPR005467">
    <property type="entry name" value="His_kinase_dom"/>
</dbReference>
<organism evidence="17 18">
    <name type="scientific">Halovibrio salipaludis</name>
    <dbReference type="NCBI Taxonomy" id="2032626"/>
    <lineage>
        <taxon>Bacteria</taxon>
        <taxon>Pseudomonadati</taxon>
        <taxon>Pseudomonadota</taxon>
        <taxon>Gammaproteobacteria</taxon>
        <taxon>Oceanospirillales</taxon>
        <taxon>Halomonadaceae</taxon>
        <taxon>Halovibrio</taxon>
    </lineage>
</organism>
<keyword evidence="5" id="KW-0808">Transferase</keyword>
<dbReference type="SMART" id="SM00448">
    <property type="entry name" value="REC"/>
    <property type="match status" value="1"/>
</dbReference>
<dbReference type="InterPro" id="IPR036890">
    <property type="entry name" value="HATPase_C_sf"/>
</dbReference>
<protein>
    <recommendedName>
        <fullName evidence="3">histidine kinase</fullName>
        <ecNumber evidence="3">2.7.13.3</ecNumber>
    </recommendedName>
</protein>
<evidence type="ECO:0000256" key="8">
    <source>
        <dbReference type="ARBA" id="ARBA00022777"/>
    </source>
</evidence>
<keyword evidence="10" id="KW-1133">Transmembrane helix</keyword>
<dbReference type="PANTHER" id="PTHR43047">
    <property type="entry name" value="TWO-COMPONENT HISTIDINE PROTEIN KINASE"/>
    <property type="match status" value="1"/>
</dbReference>
<evidence type="ECO:0000256" key="10">
    <source>
        <dbReference type="ARBA" id="ARBA00022989"/>
    </source>
</evidence>